<protein>
    <recommendedName>
        <fullName evidence="2">HIT domain-containing protein</fullName>
    </recommendedName>
</protein>
<evidence type="ECO:0000256" key="1">
    <source>
        <dbReference type="PROSITE-ProRule" id="PRU00464"/>
    </source>
</evidence>
<dbReference type="PIRSF" id="PIRSF000714">
    <property type="entry name" value="HIT"/>
    <property type="match status" value="1"/>
</dbReference>
<feature type="domain" description="HIT" evidence="2">
    <location>
        <begin position="1"/>
        <end position="89"/>
    </location>
</feature>
<dbReference type="InterPro" id="IPR036265">
    <property type="entry name" value="HIT-like_sf"/>
</dbReference>
<accession>H5T989</accession>
<gene>
    <name evidence="3" type="ORF">GPUN_0727</name>
</gene>
<dbReference type="SUPFAM" id="SSF54197">
    <property type="entry name" value="HIT-like"/>
    <property type="match status" value="1"/>
</dbReference>
<proteinExistence type="predicted"/>
<dbReference type="EMBL" id="BAET01000007">
    <property type="protein sequence ID" value="GAB54866.1"/>
    <property type="molecule type" value="Genomic_DNA"/>
</dbReference>
<keyword evidence="4" id="KW-1185">Reference proteome</keyword>
<comment type="caution">
    <text evidence="1">Lacks conserved residue(s) required for the propagation of feature annotation.</text>
</comment>
<comment type="caution">
    <text evidence="3">The sequence shown here is derived from an EMBL/GenBank/DDBJ whole genome shotgun (WGS) entry which is preliminary data.</text>
</comment>
<name>H5T989_9ALTE</name>
<dbReference type="Gene3D" id="3.30.428.10">
    <property type="entry name" value="HIT-like"/>
    <property type="match status" value="1"/>
</dbReference>
<dbReference type="STRING" id="56804.BAE46_00020"/>
<dbReference type="PROSITE" id="PS51084">
    <property type="entry name" value="HIT_2"/>
    <property type="match status" value="1"/>
</dbReference>
<evidence type="ECO:0000313" key="3">
    <source>
        <dbReference type="EMBL" id="GAB54866.1"/>
    </source>
</evidence>
<dbReference type="eggNOG" id="COG0537">
    <property type="taxonomic scope" value="Bacteria"/>
</dbReference>
<organism evidence="3 4">
    <name type="scientific">Glaciecola punicea ACAM 611</name>
    <dbReference type="NCBI Taxonomy" id="1121923"/>
    <lineage>
        <taxon>Bacteria</taxon>
        <taxon>Pseudomonadati</taxon>
        <taxon>Pseudomonadota</taxon>
        <taxon>Gammaproteobacteria</taxon>
        <taxon>Alteromonadales</taxon>
        <taxon>Alteromonadaceae</taxon>
        <taxon>Glaciecola</taxon>
    </lineage>
</organism>
<reference evidence="3 4" key="1">
    <citation type="journal article" date="2012" name="J. Bacteriol.">
        <title>Genome sequence of proteorhodopsin-containing sea ice bacterium Glaciecola punicea ACAM 611T.</title>
        <authorList>
            <person name="Qin Q.-L."/>
            <person name="Xie B.-B."/>
            <person name="Shu Y.-L."/>
            <person name="Rong J.-C."/>
            <person name="Zhao D.-L."/>
            <person name="Zhang X.-Y."/>
            <person name="Chen X.-L."/>
            <person name="Zhou B.-C."/>
            <person name="Zhanga Y.-Z."/>
        </authorList>
    </citation>
    <scope>NUCLEOTIDE SEQUENCE [LARGE SCALE GENOMIC DNA]</scope>
    <source>
        <strain evidence="3 4">ACAM 611</strain>
    </source>
</reference>
<dbReference type="InterPro" id="IPR026026">
    <property type="entry name" value="HIT_Hint"/>
</dbReference>
<evidence type="ECO:0000259" key="2">
    <source>
        <dbReference type="PROSITE" id="PS51084"/>
    </source>
</evidence>
<dbReference type="GO" id="GO:0003824">
    <property type="term" value="F:catalytic activity"/>
    <property type="evidence" value="ECO:0007669"/>
    <property type="project" value="InterPro"/>
</dbReference>
<dbReference type="InterPro" id="IPR011146">
    <property type="entry name" value="HIT-like"/>
</dbReference>
<dbReference type="Proteomes" id="UP000053586">
    <property type="component" value="Unassembled WGS sequence"/>
</dbReference>
<evidence type="ECO:0000313" key="4">
    <source>
        <dbReference type="Proteomes" id="UP000053586"/>
    </source>
</evidence>
<dbReference type="Pfam" id="PF01230">
    <property type="entry name" value="HIT"/>
    <property type="match status" value="1"/>
</dbReference>
<sequence>MTVIGLSQIRLSHDSRYPWLILIPQINNCSELDDLSFEQQIEVLKASNILSAVLKNCFFPTKLNIAALGNMVKQLHIHHVARFEYDDAWPGPIWGRGHAIVYASDKKKALIALLRRSITNSVYATAN</sequence>
<dbReference type="AlphaFoldDB" id="H5T989"/>
<reference evidence="3 4" key="2">
    <citation type="journal article" date="2017" name="Antonie Van Leeuwenhoek">
        <title>Rhizobium rhizosphaerae sp. nov., a novel species isolated from rice rhizosphere.</title>
        <authorList>
            <person name="Zhao J.J."/>
            <person name="Zhang J."/>
            <person name="Zhang R.J."/>
            <person name="Zhang C.W."/>
            <person name="Yin H.Q."/>
            <person name="Zhang X.X."/>
        </authorList>
    </citation>
    <scope>NUCLEOTIDE SEQUENCE [LARGE SCALE GENOMIC DNA]</scope>
    <source>
        <strain evidence="3 4">ACAM 611</strain>
    </source>
</reference>